<feature type="compositionally biased region" description="Polar residues" evidence="5">
    <location>
        <begin position="229"/>
        <end position="240"/>
    </location>
</feature>
<accession>A0A370TH46</accession>
<gene>
    <name evidence="7" type="ORF">BP5553_07647</name>
</gene>
<evidence type="ECO:0000256" key="3">
    <source>
        <dbReference type="ARBA" id="ARBA00022833"/>
    </source>
</evidence>
<dbReference type="Gene3D" id="3.30.40.10">
    <property type="entry name" value="Zinc/RING finger domain, C3HC4 (zinc finger)"/>
    <property type="match status" value="1"/>
</dbReference>
<dbReference type="InterPro" id="IPR013083">
    <property type="entry name" value="Znf_RING/FYVE/PHD"/>
</dbReference>
<evidence type="ECO:0000256" key="5">
    <source>
        <dbReference type="SAM" id="MobiDB-lite"/>
    </source>
</evidence>
<evidence type="ECO:0000313" key="8">
    <source>
        <dbReference type="Proteomes" id="UP000254866"/>
    </source>
</evidence>
<keyword evidence="1" id="KW-0479">Metal-binding</keyword>
<dbReference type="AlphaFoldDB" id="A0A370TH46"/>
<feature type="region of interest" description="Disordered" evidence="5">
    <location>
        <begin position="229"/>
        <end position="284"/>
    </location>
</feature>
<dbReference type="GO" id="GO:0061630">
    <property type="term" value="F:ubiquitin protein ligase activity"/>
    <property type="evidence" value="ECO:0007669"/>
    <property type="project" value="TreeGrafter"/>
</dbReference>
<protein>
    <recommendedName>
        <fullName evidence="6">RING-type domain-containing protein</fullName>
    </recommendedName>
</protein>
<dbReference type="Proteomes" id="UP000254866">
    <property type="component" value="Unassembled WGS sequence"/>
</dbReference>
<dbReference type="GO" id="GO:0008270">
    <property type="term" value="F:zinc ion binding"/>
    <property type="evidence" value="ECO:0007669"/>
    <property type="project" value="UniProtKB-KW"/>
</dbReference>
<feature type="region of interest" description="Disordered" evidence="5">
    <location>
        <begin position="144"/>
        <end position="217"/>
    </location>
</feature>
<organism evidence="7 8">
    <name type="scientific">Venustampulla echinocandica</name>
    <dbReference type="NCBI Taxonomy" id="2656787"/>
    <lineage>
        <taxon>Eukaryota</taxon>
        <taxon>Fungi</taxon>
        <taxon>Dikarya</taxon>
        <taxon>Ascomycota</taxon>
        <taxon>Pezizomycotina</taxon>
        <taxon>Leotiomycetes</taxon>
        <taxon>Helotiales</taxon>
        <taxon>Pleuroascaceae</taxon>
        <taxon>Venustampulla</taxon>
    </lineage>
</organism>
<dbReference type="EMBL" id="NPIC01000007">
    <property type="protein sequence ID" value="RDL34519.1"/>
    <property type="molecule type" value="Genomic_DNA"/>
</dbReference>
<name>A0A370TH46_9HELO</name>
<dbReference type="GeneID" id="43600496"/>
<keyword evidence="2 4" id="KW-0863">Zinc-finger</keyword>
<dbReference type="InterPro" id="IPR001841">
    <property type="entry name" value="Znf_RING"/>
</dbReference>
<dbReference type="OrthoDB" id="8062037at2759"/>
<evidence type="ECO:0000259" key="6">
    <source>
        <dbReference type="PROSITE" id="PS50089"/>
    </source>
</evidence>
<evidence type="ECO:0000256" key="1">
    <source>
        <dbReference type="ARBA" id="ARBA00022723"/>
    </source>
</evidence>
<evidence type="ECO:0000256" key="4">
    <source>
        <dbReference type="PROSITE-ProRule" id="PRU00175"/>
    </source>
</evidence>
<dbReference type="SUPFAM" id="SSF57850">
    <property type="entry name" value="RING/U-box"/>
    <property type="match status" value="1"/>
</dbReference>
<feature type="compositionally biased region" description="Polar residues" evidence="5">
    <location>
        <begin position="249"/>
        <end position="276"/>
    </location>
</feature>
<feature type="region of interest" description="Disordered" evidence="5">
    <location>
        <begin position="1"/>
        <end position="29"/>
    </location>
</feature>
<dbReference type="PANTHER" id="PTHR22763:SF162">
    <property type="entry name" value="TRANSMEMBRANE E3 UBIQUITIN-PROTEIN LIGASE 1"/>
    <property type="match status" value="1"/>
</dbReference>
<dbReference type="Pfam" id="PF13639">
    <property type="entry name" value="zf-RING_2"/>
    <property type="match status" value="1"/>
</dbReference>
<reference evidence="7 8" key="1">
    <citation type="journal article" date="2018" name="IMA Fungus">
        <title>IMA Genome-F 9: Draft genome sequence of Annulohypoxylon stygium, Aspergillus mulundensis, Berkeleyomyces basicola (syn. Thielaviopsis basicola), Ceratocystis smalleyi, two Cercospora beticola strains, Coleophoma cylindrospora, Fusarium fracticaudum, Phialophora cf. hyalina, and Morchella septimelata.</title>
        <authorList>
            <person name="Wingfield B.D."/>
            <person name="Bills G.F."/>
            <person name="Dong Y."/>
            <person name="Huang W."/>
            <person name="Nel W.J."/>
            <person name="Swalarsk-Parry B.S."/>
            <person name="Vaghefi N."/>
            <person name="Wilken P.M."/>
            <person name="An Z."/>
            <person name="de Beer Z.W."/>
            <person name="De Vos L."/>
            <person name="Chen L."/>
            <person name="Duong T.A."/>
            <person name="Gao Y."/>
            <person name="Hammerbacher A."/>
            <person name="Kikkert J.R."/>
            <person name="Li Y."/>
            <person name="Li H."/>
            <person name="Li K."/>
            <person name="Li Q."/>
            <person name="Liu X."/>
            <person name="Ma X."/>
            <person name="Naidoo K."/>
            <person name="Pethybridge S.J."/>
            <person name="Sun J."/>
            <person name="Steenkamp E.T."/>
            <person name="van der Nest M.A."/>
            <person name="van Wyk S."/>
            <person name="Wingfield M.J."/>
            <person name="Xiong C."/>
            <person name="Yue Q."/>
            <person name="Zhang X."/>
        </authorList>
    </citation>
    <scope>NUCLEOTIDE SEQUENCE [LARGE SCALE GENOMIC DNA]</scope>
    <source>
        <strain evidence="7 8">BP 5553</strain>
    </source>
</reference>
<feature type="compositionally biased region" description="Polar residues" evidence="5">
    <location>
        <begin position="12"/>
        <end position="29"/>
    </location>
</feature>
<keyword evidence="8" id="KW-1185">Reference proteome</keyword>
<dbReference type="GO" id="GO:0012505">
    <property type="term" value="C:endomembrane system"/>
    <property type="evidence" value="ECO:0007669"/>
    <property type="project" value="TreeGrafter"/>
</dbReference>
<evidence type="ECO:0000313" key="7">
    <source>
        <dbReference type="EMBL" id="RDL34519.1"/>
    </source>
</evidence>
<dbReference type="PROSITE" id="PS50089">
    <property type="entry name" value="ZF_RING_2"/>
    <property type="match status" value="1"/>
</dbReference>
<feature type="region of interest" description="Disordered" evidence="5">
    <location>
        <begin position="482"/>
        <end position="504"/>
    </location>
</feature>
<sequence length="561" mass="62685">MDPMDYTMTDPHMNQSRPPNTASRCPYQQSQHAINGGLDSQARDGQHYDPVHDTNTWGFQSNRNANNNPNIPNRAAFTAQHNIPQWEHGSYAPIHSWQGFGDAQQGIPSQAPDPSVYSQQNGPMGFPIAPWGDIRAFEPLPFGYGAFMEQQPPANNHPHPDQPNGRNSARVSSAPVPGLVPPTFNAGEPRLNTSSNNVPQRHFPRQPRLNTSSNNIPPYYIHRHVRLNSSNHLPDPTQRQPVDAAAEGSIQNPQLPPTSLEQRGAPQRSSRYNGRMSNWLDPTTLPRRRTINALDSDDDDDADIDIESRQRDPELYFNLERDEQRALATMHRAIAASKKVPSKEAIASLEKVNVQELQAADQTCIICYNEFGIGNPEGVIESPLRLPKCKHVFGDKCIKKWFEENDSCPYCRDKLPSELSVRKSVALESLRQQRDRMAVAEAHRYRLHGFHNQAFSEEAGRNATTGLQQRTQDDYDYAISRAAESWGHSPPHRASPADSPENRRRQIRGRIGSSRAALLGRPTSVGSARFVNPTMNHQNASQRAQVLGIASSNQGSHDRPV</sequence>
<dbReference type="InterPro" id="IPR050731">
    <property type="entry name" value="HRD1_E3_ubiq-ligases"/>
</dbReference>
<dbReference type="GO" id="GO:0044695">
    <property type="term" value="C:Dsc E3 ubiquitin ligase complex"/>
    <property type="evidence" value="ECO:0007669"/>
    <property type="project" value="TreeGrafter"/>
</dbReference>
<dbReference type="STRING" id="2656787.A0A370TH46"/>
<feature type="domain" description="RING-type" evidence="6">
    <location>
        <begin position="364"/>
        <end position="412"/>
    </location>
</feature>
<dbReference type="RefSeq" id="XP_031867501.1">
    <property type="nucleotide sequence ID" value="XM_032016270.1"/>
</dbReference>
<proteinExistence type="predicted"/>
<evidence type="ECO:0000256" key="2">
    <source>
        <dbReference type="ARBA" id="ARBA00022771"/>
    </source>
</evidence>
<dbReference type="GO" id="GO:0043161">
    <property type="term" value="P:proteasome-mediated ubiquitin-dependent protein catabolic process"/>
    <property type="evidence" value="ECO:0007669"/>
    <property type="project" value="TreeGrafter"/>
</dbReference>
<keyword evidence="3" id="KW-0862">Zinc</keyword>
<dbReference type="PANTHER" id="PTHR22763">
    <property type="entry name" value="RING ZINC FINGER PROTEIN"/>
    <property type="match status" value="1"/>
</dbReference>
<comment type="caution">
    <text evidence="7">The sequence shown here is derived from an EMBL/GenBank/DDBJ whole genome shotgun (WGS) entry which is preliminary data.</text>
</comment>